<gene>
    <name evidence="2" type="ORF">Pfra01_000621700</name>
</gene>
<proteinExistence type="predicted"/>
<keyword evidence="1" id="KW-1133">Transmembrane helix</keyword>
<sequence>MSLFVFKGFIPPTLNYIQLGVSASLLALIALAFLIYGLRVMVRLQEYERQLKLRLTSLDSDYMVSNHSVDLNVSDSEDEVPVAQERRFASRRQQEGHTAKIKKILLVAEAVSIIVIAGQVYMVTQVSISPVELSCANGMLCNNVKPKWSLLHVFQVVAVWAILYVFGDVQKKSVVPHPGGSTCY</sequence>
<evidence type="ECO:0000313" key="3">
    <source>
        <dbReference type="Proteomes" id="UP001165121"/>
    </source>
</evidence>
<dbReference type="AlphaFoldDB" id="A0A9W6WVK9"/>
<keyword evidence="1" id="KW-0472">Membrane</keyword>
<dbReference type="OrthoDB" id="165760at2759"/>
<evidence type="ECO:0000313" key="2">
    <source>
        <dbReference type="EMBL" id="GMF29216.1"/>
    </source>
</evidence>
<name>A0A9W6WVK9_9STRA</name>
<feature type="transmembrane region" description="Helical" evidence="1">
    <location>
        <begin position="104"/>
        <end position="128"/>
    </location>
</feature>
<reference evidence="2" key="1">
    <citation type="submission" date="2023-04" db="EMBL/GenBank/DDBJ databases">
        <title>Phytophthora fragariaefolia NBRC 109709.</title>
        <authorList>
            <person name="Ichikawa N."/>
            <person name="Sato H."/>
            <person name="Tonouchi N."/>
        </authorList>
    </citation>
    <scope>NUCLEOTIDE SEQUENCE</scope>
    <source>
        <strain evidence="2">NBRC 109709</strain>
    </source>
</reference>
<dbReference type="Proteomes" id="UP001165121">
    <property type="component" value="Unassembled WGS sequence"/>
</dbReference>
<evidence type="ECO:0000256" key="1">
    <source>
        <dbReference type="SAM" id="Phobius"/>
    </source>
</evidence>
<keyword evidence="1" id="KW-0812">Transmembrane</keyword>
<accession>A0A9W6WVK9</accession>
<protein>
    <submittedName>
        <fullName evidence="2">Unnamed protein product</fullName>
    </submittedName>
</protein>
<dbReference type="EMBL" id="BSXT01000519">
    <property type="protein sequence ID" value="GMF29216.1"/>
    <property type="molecule type" value="Genomic_DNA"/>
</dbReference>
<feature type="transmembrane region" description="Helical" evidence="1">
    <location>
        <begin position="20"/>
        <end position="42"/>
    </location>
</feature>
<keyword evidence="3" id="KW-1185">Reference proteome</keyword>
<comment type="caution">
    <text evidence="2">The sequence shown here is derived from an EMBL/GenBank/DDBJ whole genome shotgun (WGS) entry which is preliminary data.</text>
</comment>
<organism evidence="2 3">
    <name type="scientific">Phytophthora fragariaefolia</name>
    <dbReference type="NCBI Taxonomy" id="1490495"/>
    <lineage>
        <taxon>Eukaryota</taxon>
        <taxon>Sar</taxon>
        <taxon>Stramenopiles</taxon>
        <taxon>Oomycota</taxon>
        <taxon>Peronosporomycetes</taxon>
        <taxon>Peronosporales</taxon>
        <taxon>Peronosporaceae</taxon>
        <taxon>Phytophthora</taxon>
    </lineage>
</organism>
<feature type="transmembrane region" description="Helical" evidence="1">
    <location>
        <begin position="148"/>
        <end position="166"/>
    </location>
</feature>